<evidence type="ECO:0000313" key="1">
    <source>
        <dbReference type="EMBL" id="MFC3114949.1"/>
    </source>
</evidence>
<reference evidence="2" key="1">
    <citation type="journal article" date="2019" name="Int. J. Syst. Evol. Microbiol.">
        <title>The Global Catalogue of Microorganisms (GCM) 10K type strain sequencing project: providing services to taxonomists for standard genome sequencing and annotation.</title>
        <authorList>
            <consortium name="The Broad Institute Genomics Platform"/>
            <consortium name="The Broad Institute Genome Sequencing Center for Infectious Disease"/>
            <person name="Wu L."/>
            <person name="Ma J."/>
        </authorList>
    </citation>
    <scope>NUCLEOTIDE SEQUENCE [LARGE SCALE GENOMIC DNA]</scope>
    <source>
        <strain evidence="2">KCTC 52237</strain>
    </source>
</reference>
<organism evidence="1 2">
    <name type="scientific">Cellvibrio fontiphilus</name>
    <dbReference type="NCBI Taxonomy" id="1815559"/>
    <lineage>
        <taxon>Bacteria</taxon>
        <taxon>Pseudomonadati</taxon>
        <taxon>Pseudomonadota</taxon>
        <taxon>Gammaproteobacteria</taxon>
        <taxon>Cellvibrionales</taxon>
        <taxon>Cellvibrionaceae</taxon>
        <taxon>Cellvibrio</taxon>
    </lineage>
</organism>
<dbReference type="RefSeq" id="WP_378116751.1">
    <property type="nucleotide sequence ID" value="NZ_JBHRTF010000002.1"/>
</dbReference>
<dbReference type="Proteomes" id="UP001595555">
    <property type="component" value="Unassembled WGS sequence"/>
</dbReference>
<name>A0ABV7FFC7_9GAMM</name>
<comment type="caution">
    <text evidence="1">The sequence shown here is derived from an EMBL/GenBank/DDBJ whole genome shotgun (WGS) entry which is preliminary data.</text>
</comment>
<proteinExistence type="predicted"/>
<accession>A0ABV7FFC7</accession>
<evidence type="ECO:0008006" key="3">
    <source>
        <dbReference type="Google" id="ProtNLM"/>
    </source>
</evidence>
<evidence type="ECO:0000313" key="2">
    <source>
        <dbReference type="Proteomes" id="UP001595555"/>
    </source>
</evidence>
<dbReference type="EMBL" id="JBHRTF010000002">
    <property type="protein sequence ID" value="MFC3114949.1"/>
    <property type="molecule type" value="Genomic_DNA"/>
</dbReference>
<keyword evidence="2" id="KW-1185">Reference proteome</keyword>
<sequence>MRTSFCTYQIVLFILLWVAGTVAAKAPRQGLLQVKYIGNNEQVSEQYYLDLIDAALALTRASHGDYQIHFAQEDLSSERKHELLIAGEKLNIDRLVGFPAGLGPRTKLVCIERPILKGAMGYRVLLIHKNNQEKFDQVNSLETLAKLPMGFGRGWEGHVYAHNQFTLIEAHTMTNLLKMLAGQRYSFVPLSIIEVEDNYQLDGKPAENLVIEKNLLLYMPLPVYFCVSPTTPELAERVQIGLDALDKSGAMDELFRKHFGARLARLALAKRRLIQLENPDANGSYPKANHQWLNNY</sequence>
<dbReference type="SUPFAM" id="SSF53850">
    <property type="entry name" value="Periplasmic binding protein-like II"/>
    <property type="match status" value="1"/>
</dbReference>
<protein>
    <recommendedName>
        <fullName evidence="3">Solute-binding protein family 3/N-terminal domain-containing protein</fullName>
    </recommendedName>
</protein>
<gene>
    <name evidence="1" type="ORF">ACFODX_05205</name>
</gene>